<name>A0AAN5CTH3_9BILA</name>
<dbReference type="EMBL" id="BTRK01000004">
    <property type="protein sequence ID" value="GMR50314.1"/>
    <property type="molecule type" value="Genomic_DNA"/>
</dbReference>
<gene>
    <name evidence="1" type="ORF">PMAYCL1PPCAC_20509</name>
</gene>
<proteinExistence type="predicted"/>
<feature type="non-terminal residue" evidence="1">
    <location>
        <position position="69"/>
    </location>
</feature>
<evidence type="ECO:0000313" key="2">
    <source>
        <dbReference type="Proteomes" id="UP001328107"/>
    </source>
</evidence>
<evidence type="ECO:0000313" key="1">
    <source>
        <dbReference type="EMBL" id="GMR50314.1"/>
    </source>
</evidence>
<dbReference type="Proteomes" id="UP001328107">
    <property type="component" value="Unassembled WGS sequence"/>
</dbReference>
<comment type="caution">
    <text evidence="1">The sequence shown here is derived from an EMBL/GenBank/DDBJ whole genome shotgun (WGS) entry which is preliminary data.</text>
</comment>
<organism evidence="1 2">
    <name type="scientific">Pristionchus mayeri</name>
    <dbReference type="NCBI Taxonomy" id="1317129"/>
    <lineage>
        <taxon>Eukaryota</taxon>
        <taxon>Metazoa</taxon>
        <taxon>Ecdysozoa</taxon>
        <taxon>Nematoda</taxon>
        <taxon>Chromadorea</taxon>
        <taxon>Rhabditida</taxon>
        <taxon>Rhabditina</taxon>
        <taxon>Diplogasteromorpha</taxon>
        <taxon>Diplogasteroidea</taxon>
        <taxon>Neodiplogasteridae</taxon>
        <taxon>Pristionchus</taxon>
    </lineage>
</organism>
<accession>A0AAN5CTH3</accession>
<dbReference type="AlphaFoldDB" id="A0AAN5CTH3"/>
<sequence length="69" mass="7974">MSGFHCSFSLDTYFMLSMRLVSLIRCPFTTVALMLSSRSPEPYSNQIVFERNGSCFLSNLKHCFVRKKL</sequence>
<protein>
    <submittedName>
        <fullName evidence="1">Uncharacterized protein</fullName>
    </submittedName>
</protein>
<keyword evidence="2" id="KW-1185">Reference proteome</keyword>
<reference evidence="2" key="1">
    <citation type="submission" date="2022-10" db="EMBL/GenBank/DDBJ databases">
        <title>Genome assembly of Pristionchus species.</title>
        <authorList>
            <person name="Yoshida K."/>
            <person name="Sommer R.J."/>
        </authorList>
    </citation>
    <scope>NUCLEOTIDE SEQUENCE [LARGE SCALE GENOMIC DNA]</scope>
    <source>
        <strain evidence="2">RS5460</strain>
    </source>
</reference>